<dbReference type="EMBL" id="VYUA01000019">
    <property type="protein sequence ID" value="KAB2590602.1"/>
    <property type="molecule type" value="Genomic_DNA"/>
</dbReference>
<dbReference type="Pfam" id="PF13560">
    <property type="entry name" value="HTH_31"/>
    <property type="match status" value="1"/>
</dbReference>
<organism evidence="1 2">
    <name type="scientific">Streptomyces arboris</name>
    <dbReference type="NCBI Taxonomy" id="2600619"/>
    <lineage>
        <taxon>Bacteria</taxon>
        <taxon>Bacillati</taxon>
        <taxon>Actinomycetota</taxon>
        <taxon>Actinomycetes</taxon>
        <taxon>Kitasatosporales</taxon>
        <taxon>Streptomycetaceae</taxon>
        <taxon>Streptomyces</taxon>
    </lineage>
</organism>
<keyword evidence="2" id="KW-1185">Reference proteome</keyword>
<gene>
    <name evidence="1" type="ORF">F5983_20835</name>
</gene>
<comment type="caution">
    <text evidence="1">The sequence shown here is derived from an EMBL/GenBank/DDBJ whole genome shotgun (WGS) entry which is preliminary data.</text>
</comment>
<evidence type="ECO:0000313" key="1">
    <source>
        <dbReference type="EMBL" id="KAB2590602.1"/>
    </source>
</evidence>
<dbReference type="SUPFAM" id="SSF47413">
    <property type="entry name" value="lambda repressor-like DNA-binding domains"/>
    <property type="match status" value="1"/>
</dbReference>
<name>A0A5N5EPI4_9ACTN</name>
<sequence length="129" mass="13912">MAQLIGEDPARLLALREIAAAGRQRQRLFAPAPESTAPGTPSLERTILAAALRDLKTRTGLSLVGLAERTAYSKSSWNRCLTGATLPPRQAVEDLCRLADEPPCRCLALWEIAESTESGRTTRAKADPS</sequence>
<evidence type="ECO:0000313" key="2">
    <source>
        <dbReference type="Proteomes" id="UP000326907"/>
    </source>
</evidence>
<proteinExistence type="predicted"/>
<accession>A0A5N5EPI4</accession>
<protein>
    <submittedName>
        <fullName evidence="1">Helix-turn-helix domain-containing protein</fullName>
    </submittedName>
</protein>
<reference evidence="1 2" key="1">
    <citation type="submission" date="2019-09" db="EMBL/GenBank/DDBJ databases">
        <authorList>
            <person name="Liu P."/>
        </authorList>
    </citation>
    <scope>NUCLEOTIDE SEQUENCE [LARGE SCALE GENOMIC DNA]</scope>
    <source>
        <strain evidence="1 2">TRM68085</strain>
    </source>
</reference>
<dbReference type="Proteomes" id="UP000326907">
    <property type="component" value="Unassembled WGS sequence"/>
</dbReference>
<dbReference type="AlphaFoldDB" id="A0A5N5EPI4"/>
<dbReference type="GO" id="GO:0003677">
    <property type="term" value="F:DNA binding"/>
    <property type="evidence" value="ECO:0007669"/>
    <property type="project" value="InterPro"/>
</dbReference>
<dbReference type="InterPro" id="IPR010982">
    <property type="entry name" value="Lambda_DNA-bd_dom_sf"/>
</dbReference>